<keyword evidence="3 5" id="KW-0418">Kinase</keyword>
<dbReference type="Pfam" id="PF00294">
    <property type="entry name" value="PfkB"/>
    <property type="match status" value="1"/>
</dbReference>
<feature type="domain" description="Carbohydrate kinase PfkB" evidence="4">
    <location>
        <begin position="29"/>
        <end position="278"/>
    </location>
</feature>
<gene>
    <name evidence="5" type="ORF">DWV06_08685</name>
</gene>
<dbReference type="SUPFAM" id="SSF53613">
    <property type="entry name" value="Ribokinase-like"/>
    <property type="match status" value="1"/>
</dbReference>
<evidence type="ECO:0000313" key="6">
    <source>
        <dbReference type="Proteomes" id="UP000255036"/>
    </source>
</evidence>
<keyword evidence="2" id="KW-0808">Transferase</keyword>
<keyword evidence="6" id="KW-1185">Reference proteome</keyword>
<dbReference type="Proteomes" id="UP000255036">
    <property type="component" value="Unassembled WGS sequence"/>
</dbReference>
<dbReference type="AlphaFoldDB" id="A0A371AVT9"/>
<dbReference type="OrthoDB" id="9813569at2"/>
<name>A0A371AVT9_9FIRM</name>
<comment type="caution">
    <text evidence="5">The sequence shown here is derived from an EMBL/GenBank/DDBJ whole genome shotgun (WGS) entry which is preliminary data.</text>
</comment>
<sequence>MKRKSYDTLIVGPCSIDIMIDCNMQQTTLVGGAVIQSGYAAANTGSRTAVFTKLNVKDADIYKAFENCNADVYWKPSKATTSIRNQYFTQDKEKRECQLLSQCDKINLQEIPYVDSSIYHFAGLTVGDFDDEIIKEVHSRGKIAVDVQCLLRKAEADGELRFCDWQQKEKYLPYIEFLKTDEAEAEILTGKKDREEAAKQLYAWGAKEVMITHNTEVLIYDGNEIYKCPIKARSLAGRTGRGDTCFAGYITRRLQHNIKDSLLFAAALVSLKMETPGPYCGDEEDVQKYINKFYC</sequence>
<dbReference type="InterPro" id="IPR050306">
    <property type="entry name" value="PfkB_Carbo_kinase"/>
</dbReference>
<dbReference type="RefSeq" id="WP_115481794.1">
    <property type="nucleotide sequence ID" value="NZ_QRCT01000020.1"/>
</dbReference>
<evidence type="ECO:0000256" key="1">
    <source>
        <dbReference type="ARBA" id="ARBA00010688"/>
    </source>
</evidence>
<organism evidence="5 6">
    <name type="scientific">Anaerosacchariphilus polymeriproducens</name>
    <dbReference type="NCBI Taxonomy" id="1812858"/>
    <lineage>
        <taxon>Bacteria</taxon>
        <taxon>Bacillati</taxon>
        <taxon>Bacillota</taxon>
        <taxon>Clostridia</taxon>
        <taxon>Lachnospirales</taxon>
        <taxon>Lachnospiraceae</taxon>
        <taxon>Anaerosacchariphilus</taxon>
    </lineage>
</organism>
<accession>A0A371AVT9</accession>
<comment type="similarity">
    <text evidence="1">Belongs to the carbohydrate kinase PfkB family.</text>
</comment>
<evidence type="ECO:0000313" key="5">
    <source>
        <dbReference type="EMBL" id="RDU23649.1"/>
    </source>
</evidence>
<dbReference type="Gene3D" id="3.40.1190.20">
    <property type="match status" value="1"/>
</dbReference>
<dbReference type="PANTHER" id="PTHR43085">
    <property type="entry name" value="HEXOKINASE FAMILY MEMBER"/>
    <property type="match status" value="1"/>
</dbReference>
<dbReference type="InterPro" id="IPR011611">
    <property type="entry name" value="PfkB_dom"/>
</dbReference>
<protein>
    <submittedName>
        <fullName evidence="5">Ribokinase</fullName>
    </submittedName>
</protein>
<proteinExistence type="inferred from homology"/>
<reference evidence="5 6" key="1">
    <citation type="submission" date="2018-07" db="EMBL/GenBank/DDBJ databases">
        <title>Anaerosacharophilus polymeroproducens gen. nov. sp. nov., an anaerobic bacterium isolated from salt field.</title>
        <authorList>
            <person name="Kim W."/>
            <person name="Yang S.-H."/>
            <person name="Oh J."/>
            <person name="Lee J.-H."/>
            <person name="Kwon K.K."/>
        </authorList>
    </citation>
    <scope>NUCLEOTIDE SEQUENCE [LARGE SCALE GENOMIC DNA]</scope>
    <source>
        <strain evidence="5 6">MCWD5</strain>
    </source>
</reference>
<evidence type="ECO:0000256" key="3">
    <source>
        <dbReference type="ARBA" id="ARBA00022777"/>
    </source>
</evidence>
<evidence type="ECO:0000256" key="2">
    <source>
        <dbReference type="ARBA" id="ARBA00022679"/>
    </source>
</evidence>
<dbReference type="EMBL" id="QRCT01000020">
    <property type="protein sequence ID" value="RDU23649.1"/>
    <property type="molecule type" value="Genomic_DNA"/>
</dbReference>
<dbReference type="InterPro" id="IPR029056">
    <property type="entry name" value="Ribokinase-like"/>
</dbReference>
<dbReference type="PANTHER" id="PTHR43085:SF57">
    <property type="entry name" value="CARBOHYDRATE KINASE PFKB DOMAIN-CONTAINING PROTEIN"/>
    <property type="match status" value="1"/>
</dbReference>
<dbReference type="GO" id="GO:0016301">
    <property type="term" value="F:kinase activity"/>
    <property type="evidence" value="ECO:0007669"/>
    <property type="project" value="UniProtKB-KW"/>
</dbReference>
<evidence type="ECO:0000259" key="4">
    <source>
        <dbReference type="Pfam" id="PF00294"/>
    </source>
</evidence>